<dbReference type="Proteomes" id="UP001472866">
    <property type="component" value="Chromosome 04"/>
</dbReference>
<feature type="domain" description="Glycosyltransferase subfamily 4-like N-terminal" evidence="5">
    <location>
        <begin position="311"/>
        <end position="473"/>
    </location>
</feature>
<name>A0AAX4P5T9_9CHLO</name>
<proteinExistence type="predicted"/>
<dbReference type="CDD" id="cd03814">
    <property type="entry name" value="GT4-like"/>
    <property type="match status" value="1"/>
</dbReference>
<evidence type="ECO:0000313" key="6">
    <source>
        <dbReference type="EMBL" id="WZN61307.1"/>
    </source>
</evidence>
<dbReference type="SUPFAM" id="SSF53756">
    <property type="entry name" value="UDP-Glycosyltransferase/glycogen phosphorylase"/>
    <property type="match status" value="1"/>
</dbReference>
<feature type="region of interest" description="Disordered" evidence="2">
    <location>
        <begin position="1"/>
        <end position="45"/>
    </location>
</feature>
<dbReference type="InterPro" id="IPR050194">
    <property type="entry name" value="Glycosyltransferase_grp1"/>
</dbReference>
<organism evidence="6 7">
    <name type="scientific">Chloropicon roscoffensis</name>
    <dbReference type="NCBI Taxonomy" id="1461544"/>
    <lineage>
        <taxon>Eukaryota</taxon>
        <taxon>Viridiplantae</taxon>
        <taxon>Chlorophyta</taxon>
        <taxon>Chloropicophyceae</taxon>
        <taxon>Chloropicales</taxon>
        <taxon>Chloropicaceae</taxon>
        <taxon>Chloropicon</taxon>
    </lineage>
</organism>
<evidence type="ECO:0000256" key="3">
    <source>
        <dbReference type="SAM" id="Phobius"/>
    </source>
</evidence>
<feature type="compositionally biased region" description="Low complexity" evidence="2">
    <location>
        <begin position="23"/>
        <end position="32"/>
    </location>
</feature>
<keyword evidence="3" id="KW-1133">Transmembrane helix</keyword>
<sequence>MREDAEGEGAPTRYERVPMTEEGASAAGPSSSSHERMSSPRRWRSQSVGSFSAAVQAMEVDAGVAGSAMQLGMLHSRLRSSNDNLRLLAAGRPRPRGGAGGSIMSSLLGFLRRGGKKSSGGVRRRGSGILTRNRSHVLNIKNLSPGGSTGSAPELLWQEKEKEEKMMSECRMVRANKLVLLMAAVALAWTLILLLTSPIPLLDSVPQHIVDVNVRLHEGYENNLREERELSSRVVPIALPWSNVTRPLVNSFSQVMSAKDVCEAAAKAEAGATGFERTFGAHDFHHVTDMYDDKRRRIALFTGAYSNIRDGVSLTLNKMVAFLEANGHEFEVFAPTADRPALEAVGKVLSVPSVPVPGRPEYRLSLILSPYLKKELREFAPDIVHIATPDIVGFQALLWAKMNHVPTACSYHTRFNSYLEYYNVGFLEGSSWLIWREFYGNCDHVYVPSKEIKQELQEHGIKNEIKIWARGVDGDVFNPKFRCPAWRREIGVGEGEVVVLLVCRMVWEKNLELFAKTVEALQARGMRFKSVVVGEGPARAELERRLPNTAFLGNLKGVDLSVAYANADIFLFPSTTETFGSTTLEAMASGLPVVVSNSSGSNSIVKHDQNGFIADPKDVEAFATYTGRLISDAPLRRRMAREGMRIAEEDFQYPKIFGDLAGFYTDLIVGDRISGELHDDWRG</sequence>
<keyword evidence="3" id="KW-0812">Transmembrane</keyword>
<keyword evidence="7" id="KW-1185">Reference proteome</keyword>
<evidence type="ECO:0000259" key="4">
    <source>
        <dbReference type="Pfam" id="PF00534"/>
    </source>
</evidence>
<reference evidence="6 7" key="1">
    <citation type="submission" date="2024-03" db="EMBL/GenBank/DDBJ databases">
        <title>Complete genome sequence of the green alga Chloropicon roscoffensis RCC1871.</title>
        <authorList>
            <person name="Lemieux C."/>
            <person name="Pombert J.-F."/>
            <person name="Otis C."/>
            <person name="Turmel M."/>
        </authorList>
    </citation>
    <scope>NUCLEOTIDE SEQUENCE [LARGE SCALE GENOMIC DNA]</scope>
    <source>
        <strain evidence="6 7">RCC1871</strain>
    </source>
</reference>
<dbReference type="AlphaFoldDB" id="A0AAX4P5T9"/>
<keyword evidence="6" id="KW-0808">Transferase</keyword>
<evidence type="ECO:0000256" key="2">
    <source>
        <dbReference type="SAM" id="MobiDB-lite"/>
    </source>
</evidence>
<feature type="transmembrane region" description="Helical" evidence="3">
    <location>
        <begin position="175"/>
        <end position="195"/>
    </location>
</feature>
<dbReference type="InterPro" id="IPR001296">
    <property type="entry name" value="Glyco_trans_1"/>
</dbReference>
<gene>
    <name evidence="6" type="ORF">HKI87_04g28420</name>
</gene>
<dbReference type="Pfam" id="PF00534">
    <property type="entry name" value="Glycos_transf_1"/>
    <property type="match status" value="1"/>
</dbReference>
<keyword evidence="3" id="KW-0472">Membrane</keyword>
<dbReference type="PANTHER" id="PTHR45947:SF3">
    <property type="entry name" value="SULFOQUINOVOSYL TRANSFERASE SQD2"/>
    <property type="match status" value="1"/>
</dbReference>
<dbReference type="Pfam" id="PF13439">
    <property type="entry name" value="Glyco_transf_4"/>
    <property type="match status" value="1"/>
</dbReference>
<evidence type="ECO:0000256" key="1">
    <source>
        <dbReference type="ARBA" id="ARBA00022676"/>
    </source>
</evidence>
<dbReference type="InterPro" id="IPR028098">
    <property type="entry name" value="Glyco_trans_4-like_N"/>
</dbReference>
<protein>
    <submittedName>
        <fullName evidence="6">Sulfoquinovosyl transferase</fullName>
    </submittedName>
</protein>
<keyword evidence="1" id="KW-0328">Glycosyltransferase</keyword>
<dbReference type="Gene3D" id="3.40.50.2000">
    <property type="entry name" value="Glycogen Phosphorylase B"/>
    <property type="match status" value="2"/>
</dbReference>
<evidence type="ECO:0000313" key="7">
    <source>
        <dbReference type="Proteomes" id="UP001472866"/>
    </source>
</evidence>
<dbReference type="PANTHER" id="PTHR45947">
    <property type="entry name" value="SULFOQUINOVOSYL TRANSFERASE SQD2"/>
    <property type="match status" value="1"/>
</dbReference>
<dbReference type="EMBL" id="CP151504">
    <property type="protein sequence ID" value="WZN61307.1"/>
    <property type="molecule type" value="Genomic_DNA"/>
</dbReference>
<dbReference type="GO" id="GO:0016757">
    <property type="term" value="F:glycosyltransferase activity"/>
    <property type="evidence" value="ECO:0007669"/>
    <property type="project" value="UniProtKB-KW"/>
</dbReference>
<evidence type="ECO:0000259" key="5">
    <source>
        <dbReference type="Pfam" id="PF13439"/>
    </source>
</evidence>
<feature type="domain" description="Glycosyl transferase family 1" evidence="4">
    <location>
        <begin position="486"/>
        <end position="643"/>
    </location>
</feature>
<accession>A0AAX4P5T9</accession>